<keyword evidence="3" id="KW-1185">Reference proteome</keyword>
<organism evidence="2 3">
    <name type="scientific">Funneliformis mosseae</name>
    <name type="common">Endomycorrhizal fungus</name>
    <name type="synonym">Glomus mosseae</name>
    <dbReference type="NCBI Taxonomy" id="27381"/>
    <lineage>
        <taxon>Eukaryota</taxon>
        <taxon>Fungi</taxon>
        <taxon>Fungi incertae sedis</taxon>
        <taxon>Mucoromycota</taxon>
        <taxon>Glomeromycotina</taxon>
        <taxon>Glomeromycetes</taxon>
        <taxon>Glomerales</taxon>
        <taxon>Glomeraceae</taxon>
        <taxon>Funneliformis</taxon>
    </lineage>
</organism>
<keyword evidence="1" id="KW-0812">Transmembrane</keyword>
<accession>A0A9N9CA45</accession>
<feature type="transmembrane region" description="Helical" evidence="1">
    <location>
        <begin position="21"/>
        <end position="41"/>
    </location>
</feature>
<gene>
    <name evidence="2" type="ORF">FMOSSE_LOCUS8576</name>
</gene>
<evidence type="ECO:0000256" key="1">
    <source>
        <dbReference type="SAM" id="Phobius"/>
    </source>
</evidence>
<protein>
    <submittedName>
        <fullName evidence="2">4440_t:CDS:1</fullName>
    </submittedName>
</protein>
<dbReference type="Proteomes" id="UP000789375">
    <property type="component" value="Unassembled WGS sequence"/>
</dbReference>
<proteinExistence type="predicted"/>
<dbReference type="InterPro" id="IPR009792">
    <property type="entry name" value="TMEM242"/>
</dbReference>
<feature type="transmembrane region" description="Helical" evidence="1">
    <location>
        <begin position="73"/>
        <end position="98"/>
    </location>
</feature>
<evidence type="ECO:0000313" key="2">
    <source>
        <dbReference type="EMBL" id="CAG8593698.1"/>
    </source>
</evidence>
<dbReference type="AlphaFoldDB" id="A0A9N9CA45"/>
<dbReference type="EMBL" id="CAJVPP010002252">
    <property type="protein sequence ID" value="CAG8593698.1"/>
    <property type="molecule type" value="Genomic_DNA"/>
</dbReference>
<reference evidence="2" key="1">
    <citation type="submission" date="2021-06" db="EMBL/GenBank/DDBJ databases">
        <authorList>
            <person name="Kallberg Y."/>
            <person name="Tangrot J."/>
            <person name="Rosling A."/>
        </authorList>
    </citation>
    <scope>NUCLEOTIDE SEQUENCE</scope>
    <source>
        <strain evidence="2">87-6 pot B 2015</strain>
    </source>
</reference>
<sequence length="170" mass="19843">MTHNNDTTSTTQVTPIPNSHNLILSLSALSFFTGITSSAWYTHRKASEYLRETATTTTSSSSRFRPYLFSLKALAVGSILCLSTGGLIAVGVGTLLGVHNIYEFHKKMEELIHPYTPRLRNAVRYPQEMEQKEIDDWKTLEREYKIEKNKYHADREEKMRKWKNKKWWWN</sequence>
<name>A0A9N9CA45_FUNMO</name>
<keyword evidence="1" id="KW-1133">Transmembrane helix</keyword>
<comment type="caution">
    <text evidence="2">The sequence shown here is derived from an EMBL/GenBank/DDBJ whole genome shotgun (WGS) entry which is preliminary data.</text>
</comment>
<keyword evidence="1" id="KW-0472">Membrane</keyword>
<evidence type="ECO:0000313" key="3">
    <source>
        <dbReference type="Proteomes" id="UP000789375"/>
    </source>
</evidence>
<dbReference type="Pfam" id="PF07096">
    <property type="entry name" value="DUF1358"/>
    <property type="match status" value="1"/>
</dbReference>